<reference evidence="11" key="1">
    <citation type="submission" date="2023-11" db="EMBL/GenBank/DDBJ databases">
        <authorList>
            <person name="De Vega J J."/>
            <person name="De Vega J J."/>
        </authorList>
    </citation>
    <scope>NUCLEOTIDE SEQUENCE</scope>
</reference>
<keyword evidence="8" id="KW-0732">Signal</keyword>
<sequence length="2192" mass="248610">MILHRGTSFLLPRRARDRMILLLALVSSLFLGRCSSQSATSSYPHAYPGIPNGSYGPNWQHYFEVTQTLPNVSTTLSRSYAGNVAVDRPGHPNDTLFFWAFEKSNGSLIATSTTDPWIIWLNGGPGASSLLGFMEENGPLRIQPDSSMAVNNYSWHKLADTFWIDQPVGVGFSTADTTGYVVDEDQMAEDFVCGPLDLPTGELTTVQTRFLANLVKIFPSLAKRPLYLMGESYAGTYIPYITKALFSTSHPPVNLKKMVVGDGTLGSSGIFENLPTVRLTDYLRTALISSQLTTIETYPQLIGYDTDVYQFFKTQSHLCGYDINLTYPQNGPFPTYQYPTQTGSSQRDPSKFRSRLATSYIKTLASGITHQPKQGEVRSWENRKRDLSGRANGTIDPWYECFIFQEMWDYAFNFTFPWKLGGTDVYDIPDGLNPEVTLDPTLFFNAHDVRSALHAPTSKDWSETINYPFKADANNANSFGDPSPEPMVFLSELAANASARGNMTFGGIQGFTRRPSTPFFDDNGGYAGIVHQERNLTFALFKGAGHLVPRDQPAAIYAFVREFVLGSNTTGLVTDSGVIGGEDASLWSGDDVMAGSVAIFYGNGQNGQTTASVVAPSATIAAWNAFMSIAFVTIRGHMSVFAPKTNRPGLARHPSKYASSMVGESGQGPSRPAKLDGLISGKYQVVCFWRTLKRLERQDLCPPIRALSKSLATMNITSPSHTLYDAAQLSSASWLEQQWAAWYMWVGNPVLATGLMSFLLHEIVYFGRCVPWIIADAIPYFRRWKLQPNKIPSAKEQWDCTKQVLYSHFMVELPVIWLFHPMAEAFGMRTYEIPFPHWKEMLPQVGMFFVFEDMFHFFAHSALHYGALYKHIHKVHHKYSAPFGLAAEYAHPAEVAILGAGTIGGPVIYCMFTNNLHIVTVYIWIVLKLFQAVDAHNFPWSLQHILPFWSGAEHHDFHHMAFTNNYATSFRWCDRLFGTDDKYRAYRARVEAAKKAMKNASKAEHDELERKLMAEVEAEGLPLIHDPDLPAPEEGKAFRRISQRWMDPSAPLTNGNGIDHQPSPTPATVPLDPEIFRAYFRGLLPPVIGANPGDVEALFDETFDDRVAKFASEPNATLYVVKSKLDTEEEIEDESLLYEYVLASQLTYHPSHVTTLALMKRSPVLDPSAPLGSQIHFLNLFGGEETPYESLHAIVSFGVKPWFESFVGARGASRDSGDSKMGIPMTRKKFAELELSLLHLQQNVEIPETHLAIHPVIQRAVEQTEAAGTRPSINDIPPHLLNDSTFLNSLHANVNSWIKSIQAVTKLTRDVTSGTASQEINFWLSLEHELEGIDTQLQSKEVNMVMECLRNAKRFRATVSFLADTGLKDAMDLVHKYNQLMKDLPLNELLSATDLAKIDESIGLIFGHINKKLKLSPYPIRRALPLVEAISRDFNDQLLRILTSQRLAYTPYETFDRLLGQVTAIFRKWDDLIKEFMNVAREAMRKRAERFIPIKLVNAHAKLQERTRYLRDWRKQHEQLAVMTAPTRGIGGNIMDMGIGGMDMEEEVKEAYEIVKRIDVLDVSIEGTEIWVTAENAYNERVARVENQIIARLRDRLGTARNANEMFRVFSKFNALFVRPKFKTRFRDSEASHMSQMRDLPAIASAIIWARQIERQLLTYMKRVEDVLGKGWELYAEGQKLQSESSAFRKKLDTRPVYDAWLHDINRRNMGVDGRLFEIIRPRGGAALYQLAVNFDPQIITLFKEVRNLLWLGFQVPHAITNMAKDAKRVYPHAVSLMETVRTYGQTLDLVEENKGIEWLVAEYRNESQRMIGKGMNIKWDYFVNQYDSTARYSTVDGRDNRHIQFVREFASVISVLQDKTNNVIDLYKDILRAVEDLASCSFTTEAFSELLGKVQTAIDQLNLGGYANLDQWVAELDKRIEGILLQRLVQIVQVWCDQFDRTADDSDLTSRNVLRDITNKRRGDKRQKEEKFLEANMMLIPVVHEIRIQNQVIFLDPPIEHARANWIRQLHDWFGVVCRLRRIQSSRYEIGLQMQGSHVTETNYTALLRQLPEHILQRPFALIESKVQQLTEYVGKWLQFQSLWDLEADYVFNRLGDSLGHWQQLLTEIKKTRSTFDTSETQKSFGVCIVDYEQVQAKVNAKYDSWQRDILSRFGVKLGNAMKEMHASILKARNDLEHHSIEGLTGGARRF</sequence>
<evidence type="ECO:0000256" key="7">
    <source>
        <dbReference type="SAM" id="Coils"/>
    </source>
</evidence>
<dbReference type="GO" id="GO:0016491">
    <property type="term" value="F:oxidoreductase activity"/>
    <property type="evidence" value="ECO:0007669"/>
    <property type="project" value="InterPro"/>
</dbReference>
<dbReference type="InterPro" id="IPR013594">
    <property type="entry name" value="Dynein_heavy_tail"/>
</dbReference>
<name>A0AAD2I1A0_9AGAR</name>
<comment type="similarity">
    <text evidence="2">Belongs to the peptidase S10 family.</text>
</comment>
<dbReference type="GO" id="GO:0004185">
    <property type="term" value="F:serine-type carboxypeptidase activity"/>
    <property type="evidence" value="ECO:0007669"/>
    <property type="project" value="InterPro"/>
</dbReference>
<dbReference type="GO" id="GO:0007018">
    <property type="term" value="P:microtubule-based movement"/>
    <property type="evidence" value="ECO:0007669"/>
    <property type="project" value="InterPro"/>
</dbReference>
<keyword evidence="6" id="KW-0325">Glycoprotein</keyword>
<dbReference type="PANTHER" id="PTHR46532">
    <property type="entry name" value="MALE FERTILITY FACTOR KL5"/>
    <property type="match status" value="1"/>
</dbReference>
<feature type="chain" id="PRO_5041922728" description="Carboxypeptidase" evidence="8">
    <location>
        <begin position="37"/>
        <end position="2192"/>
    </location>
</feature>
<keyword evidence="7" id="KW-0175">Coiled coil</keyword>
<evidence type="ECO:0000256" key="5">
    <source>
        <dbReference type="ARBA" id="ARBA00022801"/>
    </source>
</evidence>
<evidence type="ECO:0000256" key="3">
    <source>
        <dbReference type="ARBA" id="ARBA00022645"/>
    </source>
</evidence>
<protein>
    <recommendedName>
        <fullName evidence="13">Carboxypeptidase</fullName>
    </recommendedName>
</protein>
<dbReference type="PRINTS" id="PR00724">
    <property type="entry name" value="CRBOXYPTASEC"/>
</dbReference>
<keyword evidence="5" id="KW-0378">Hydrolase</keyword>
<dbReference type="PANTHER" id="PTHR46532:SF4">
    <property type="entry name" value="AAA+ ATPASE DOMAIN-CONTAINING PROTEIN"/>
    <property type="match status" value="1"/>
</dbReference>
<dbReference type="InterPro" id="IPR018202">
    <property type="entry name" value="Ser_caboxypep_ser_AS"/>
</dbReference>
<keyword evidence="12" id="KW-1185">Reference proteome</keyword>
<dbReference type="Pfam" id="PF08385">
    <property type="entry name" value="DHC_N1"/>
    <property type="match status" value="1"/>
</dbReference>
<comment type="similarity">
    <text evidence="1">Belongs to the dynein heavy chain family.</text>
</comment>
<dbReference type="Pfam" id="PF04116">
    <property type="entry name" value="FA_hydroxylase"/>
    <property type="match status" value="1"/>
</dbReference>
<keyword evidence="3" id="KW-0121">Carboxypeptidase</keyword>
<dbReference type="InterPro" id="IPR029058">
    <property type="entry name" value="AB_hydrolase_fold"/>
</dbReference>
<dbReference type="Pfam" id="PF00450">
    <property type="entry name" value="Peptidase_S10"/>
    <property type="match status" value="2"/>
</dbReference>
<comment type="caution">
    <text evidence="11">The sequence shown here is derived from an EMBL/GenBank/DDBJ whole genome shotgun (WGS) entry which is preliminary data.</text>
</comment>
<dbReference type="InterPro" id="IPR001563">
    <property type="entry name" value="Peptidase_S10"/>
</dbReference>
<evidence type="ECO:0000256" key="6">
    <source>
        <dbReference type="ARBA" id="ARBA00023180"/>
    </source>
</evidence>
<dbReference type="GO" id="GO:0045505">
    <property type="term" value="F:dynein intermediate chain binding"/>
    <property type="evidence" value="ECO:0007669"/>
    <property type="project" value="InterPro"/>
</dbReference>
<dbReference type="InterPro" id="IPR026983">
    <property type="entry name" value="DHC"/>
</dbReference>
<feature type="signal peptide" evidence="8">
    <location>
        <begin position="1"/>
        <end position="36"/>
    </location>
</feature>
<dbReference type="Gene3D" id="3.40.50.1820">
    <property type="entry name" value="alpha/beta hydrolase"/>
    <property type="match status" value="1"/>
</dbReference>
<proteinExistence type="inferred from homology"/>
<feature type="coiled-coil region" evidence="7">
    <location>
        <begin position="983"/>
        <end position="1018"/>
    </location>
</feature>
<evidence type="ECO:0000256" key="8">
    <source>
        <dbReference type="SAM" id="SignalP"/>
    </source>
</evidence>
<evidence type="ECO:0000256" key="4">
    <source>
        <dbReference type="ARBA" id="ARBA00022670"/>
    </source>
</evidence>
<evidence type="ECO:0000259" key="10">
    <source>
        <dbReference type="Pfam" id="PF08385"/>
    </source>
</evidence>
<keyword evidence="4" id="KW-0645">Protease</keyword>
<dbReference type="GO" id="GO:0005506">
    <property type="term" value="F:iron ion binding"/>
    <property type="evidence" value="ECO:0007669"/>
    <property type="project" value="InterPro"/>
</dbReference>
<feature type="domain" description="Dynein heavy chain tail" evidence="10">
    <location>
        <begin position="1287"/>
        <end position="1627"/>
    </location>
</feature>
<evidence type="ECO:0000313" key="12">
    <source>
        <dbReference type="Proteomes" id="UP001295794"/>
    </source>
</evidence>
<gene>
    <name evidence="11" type="ORF">MYCIT1_LOCUS37491</name>
</gene>
<dbReference type="GO" id="GO:0008610">
    <property type="term" value="P:lipid biosynthetic process"/>
    <property type="evidence" value="ECO:0007669"/>
    <property type="project" value="InterPro"/>
</dbReference>
<feature type="domain" description="Fatty acid hydroxylase" evidence="9">
    <location>
        <begin position="847"/>
        <end position="979"/>
    </location>
</feature>
<evidence type="ECO:0000259" key="9">
    <source>
        <dbReference type="Pfam" id="PF04116"/>
    </source>
</evidence>
<accession>A0AAD2I1A0</accession>
<dbReference type="GO" id="GO:0005858">
    <property type="term" value="C:axonemal dynein complex"/>
    <property type="evidence" value="ECO:0007669"/>
    <property type="project" value="TreeGrafter"/>
</dbReference>
<dbReference type="EMBL" id="CAVNYO010000478">
    <property type="protein sequence ID" value="CAK5284327.1"/>
    <property type="molecule type" value="Genomic_DNA"/>
</dbReference>
<dbReference type="SUPFAM" id="SSF53474">
    <property type="entry name" value="alpha/beta-Hydrolases"/>
    <property type="match status" value="1"/>
</dbReference>
<organism evidence="11 12">
    <name type="scientific">Mycena citricolor</name>
    <dbReference type="NCBI Taxonomy" id="2018698"/>
    <lineage>
        <taxon>Eukaryota</taxon>
        <taxon>Fungi</taxon>
        <taxon>Dikarya</taxon>
        <taxon>Basidiomycota</taxon>
        <taxon>Agaricomycotina</taxon>
        <taxon>Agaricomycetes</taxon>
        <taxon>Agaricomycetidae</taxon>
        <taxon>Agaricales</taxon>
        <taxon>Marasmiineae</taxon>
        <taxon>Mycenaceae</taxon>
        <taxon>Mycena</taxon>
    </lineage>
</organism>
<evidence type="ECO:0008006" key="13">
    <source>
        <dbReference type="Google" id="ProtNLM"/>
    </source>
</evidence>
<evidence type="ECO:0000256" key="1">
    <source>
        <dbReference type="ARBA" id="ARBA00008887"/>
    </source>
</evidence>
<dbReference type="GO" id="GO:0006508">
    <property type="term" value="P:proteolysis"/>
    <property type="evidence" value="ECO:0007669"/>
    <property type="project" value="UniProtKB-KW"/>
</dbReference>
<dbReference type="Proteomes" id="UP001295794">
    <property type="component" value="Unassembled WGS sequence"/>
</dbReference>
<evidence type="ECO:0000256" key="2">
    <source>
        <dbReference type="ARBA" id="ARBA00009431"/>
    </source>
</evidence>
<dbReference type="GO" id="GO:0051959">
    <property type="term" value="F:dynein light intermediate chain binding"/>
    <property type="evidence" value="ECO:0007669"/>
    <property type="project" value="InterPro"/>
</dbReference>
<dbReference type="InterPro" id="IPR006694">
    <property type="entry name" value="Fatty_acid_hydroxylase"/>
</dbReference>
<evidence type="ECO:0000313" key="11">
    <source>
        <dbReference type="EMBL" id="CAK5284327.1"/>
    </source>
</evidence>
<dbReference type="PROSITE" id="PS00131">
    <property type="entry name" value="CARBOXYPEPT_SER_SER"/>
    <property type="match status" value="1"/>
</dbReference>